<evidence type="ECO:0000256" key="6">
    <source>
        <dbReference type="ARBA" id="ARBA00044504"/>
    </source>
</evidence>
<dbReference type="PANTHER" id="PTHR11654">
    <property type="entry name" value="OLIGOPEPTIDE TRANSPORTER-RELATED"/>
    <property type="match status" value="1"/>
</dbReference>
<comment type="similarity">
    <text evidence="6">Belongs to the major facilitator superfamily. Phosphate:H(+) symporter (TC 2.A.1.9) family.</text>
</comment>
<evidence type="ECO:0000313" key="9">
    <source>
        <dbReference type="EMBL" id="KAF5787321.1"/>
    </source>
</evidence>
<dbReference type="EMBL" id="MNCJ02000325">
    <property type="protein sequence ID" value="KAF5787321.1"/>
    <property type="molecule type" value="Genomic_DNA"/>
</dbReference>
<sequence length="151" mass="16943">MGVSTILVTFMCGALHISSSESANIMTNCIDFLNILAIFEGFLGDVKYGRYIAIVVLAFICTRHLGDAGINSNALEFGSDQFDKSNPQEMKAMARFFKMFYLCVDVGSLFAITVLEYVQYQLINYPYRIGICTGVMTIALVLLIREERSYR</sequence>
<keyword evidence="3 7" id="KW-0812">Transmembrane</keyword>
<proteinExistence type="inferred from homology"/>
<evidence type="ECO:0000256" key="3">
    <source>
        <dbReference type="ARBA" id="ARBA00022692"/>
    </source>
</evidence>
<evidence type="ECO:0000256" key="1">
    <source>
        <dbReference type="ARBA" id="ARBA00004141"/>
    </source>
</evidence>
<evidence type="ECO:0000256" key="2">
    <source>
        <dbReference type="ARBA" id="ARBA00005982"/>
    </source>
</evidence>
<evidence type="ECO:0000256" key="4">
    <source>
        <dbReference type="ARBA" id="ARBA00022989"/>
    </source>
</evidence>
<dbReference type="Gene3D" id="1.20.1250.20">
    <property type="entry name" value="MFS general substrate transporter like domains"/>
    <property type="match status" value="1"/>
</dbReference>
<gene>
    <name evidence="9" type="ORF">HanXRQr2_Chr10g0451411</name>
</gene>
<accession>A0A9K3I007</accession>
<dbReference type="Pfam" id="PF00854">
    <property type="entry name" value="PTR2"/>
    <property type="match status" value="1"/>
</dbReference>
<dbReference type="Proteomes" id="UP000215914">
    <property type="component" value="Unassembled WGS sequence"/>
</dbReference>
<keyword evidence="4 7" id="KW-1133">Transmembrane helix</keyword>
<dbReference type="InterPro" id="IPR000109">
    <property type="entry name" value="POT_fam"/>
</dbReference>
<feature type="signal peptide" evidence="8">
    <location>
        <begin position="1"/>
        <end position="22"/>
    </location>
</feature>
<dbReference type="AlphaFoldDB" id="A0A9K3I007"/>
<keyword evidence="10" id="KW-1185">Reference proteome</keyword>
<comment type="similarity">
    <text evidence="2">Belongs to the major facilitator superfamily. Proton-dependent oligopeptide transporter (POT/PTR) (TC 2.A.17) family.</text>
</comment>
<protein>
    <submittedName>
        <fullName evidence="9">Proton-dependent oligopeptide transporter family</fullName>
    </submittedName>
</protein>
<keyword evidence="8" id="KW-0732">Signal</keyword>
<dbReference type="GO" id="GO:0022857">
    <property type="term" value="F:transmembrane transporter activity"/>
    <property type="evidence" value="ECO:0007669"/>
    <property type="project" value="InterPro"/>
</dbReference>
<dbReference type="GO" id="GO:0016020">
    <property type="term" value="C:membrane"/>
    <property type="evidence" value="ECO:0007669"/>
    <property type="project" value="UniProtKB-SubCell"/>
</dbReference>
<organism evidence="9 10">
    <name type="scientific">Helianthus annuus</name>
    <name type="common">Common sunflower</name>
    <dbReference type="NCBI Taxonomy" id="4232"/>
    <lineage>
        <taxon>Eukaryota</taxon>
        <taxon>Viridiplantae</taxon>
        <taxon>Streptophyta</taxon>
        <taxon>Embryophyta</taxon>
        <taxon>Tracheophyta</taxon>
        <taxon>Spermatophyta</taxon>
        <taxon>Magnoliopsida</taxon>
        <taxon>eudicotyledons</taxon>
        <taxon>Gunneridae</taxon>
        <taxon>Pentapetalae</taxon>
        <taxon>asterids</taxon>
        <taxon>campanulids</taxon>
        <taxon>Asterales</taxon>
        <taxon>Asteraceae</taxon>
        <taxon>Asteroideae</taxon>
        <taxon>Heliantheae alliance</taxon>
        <taxon>Heliantheae</taxon>
        <taxon>Helianthus</taxon>
    </lineage>
</organism>
<evidence type="ECO:0000256" key="5">
    <source>
        <dbReference type="ARBA" id="ARBA00023136"/>
    </source>
</evidence>
<feature type="chain" id="PRO_5039909050" evidence="8">
    <location>
        <begin position="23"/>
        <end position="151"/>
    </location>
</feature>
<comment type="subcellular location">
    <subcellularLocation>
        <location evidence="1">Membrane</location>
        <topology evidence="1">Multi-pass membrane protein</topology>
    </subcellularLocation>
</comment>
<dbReference type="Gramene" id="mRNA:HanXRQr2_Chr10g0451411">
    <property type="protein sequence ID" value="mRNA:HanXRQr2_Chr10g0451411"/>
    <property type="gene ID" value="HanXRQr2_Chr10g0451411"/>
</dbReference>
<evidence type="ECO:0000313" key="10">
    <source>
        <dbReference type="Proteomes" id="UP000215914"/>
    </source>
</evidence>
<reference evidence="9" key="2">
    <citation type="submission" date="2020-06" db="EMBL/GenBank/DDBJ databases">
        <title>Helianthus annuus Genome sequencing and assembly Release 2.</title>
        <authorList>
            <person name="Gouzy J."/>
            <person name="Langlade N."/>
            <person name="Munos S."/>
        </authorList>
    </citation>
    <scope>NUCLEOTIDE SEQUENCE</scope>
    <source>
        <tissue evidence="9">Leaves</tissue>
    </source>
</reference>
<evidence type="ECO:0000256" key="7">
    <source>
        <dbReference type="SAM" id="Phobius"/>
    </source>
</evidence>
<reference evidence="9" key="1">
    <citation type="journal article" date="2017" name="Nature">
        <title>The sunflower genome provides insights into oil metabolism, flowering and Asterid evolution.</title>
        <authorList>
            <person name="Badouin H."/>
            <person name="Gouzy J."/>
            <person name="Grassa C.J."/>
            <person name="Murat F."/>
            <person name="Staton S.E."/>
            <person name="Cottret L."/>
            <person name="Lelandais-Briere C."/>
            <person name="Owens G.L."/>
            <person name="Carrere S."/>
            <person name="Mayjonade B."/>
            <person name="Legrand L."/>
            <person name="Gill N."/>
            <person name="Kane N.C."/>
            <person name="Bowers J.E."/>
            <person name="Hubner S."/>
            <person name="Bellec A."/>
            <person name="Berard A."/>
            <person name="Berges H."/>
            <person name="Blanchet N."/>
            <person name="Boniface M.C."/>
            <person name="Brunel D."/>
            <person name="Catrice O."/>
            <person name="Chaidir N."/>
            <person name="Claudel C."/>
            <person name="Donnadieu C."/>
            <person name="Faraut T."/>
            <person name="Fievet G."/>
            <person name="Helmstetter N."/>
            <person name="King M."/>
            <person name="Knapp S.J."/>
            <person name="Lai Z."/>
            <person name="Le Paslier M.C."/>
            <person name="Lippi Y."/>
            <person name="Lorenzon L."/>
            <person name="Mandel J.R."/>
            <person name="Marage G."/>
            <person name="Marchand G."/>
            <person name="Marquand E."/>
            <person name="Bret-Mestries E."/>
            <person name="Morien E."/>
            <person name="Nambeesan S."/>
            <person name="Nguyen T."/>
            <person name="Pegot-Espagnet P."/>
            <person name="Pouilly N."/>
            <person name="Raftis F."/>
            <person name="Sallet E."/>
            <person name="Schiex T."/>
            <person name="Thomas J."/>
            <person name="Vandecasteele C."/>
            <person name="Vares D."/>
            <person name="Vear F."/>
            <person name="Vautrin S."/>
            <person name="Crespi M."/>
            <person name="Mangin B."/>
            <person name="Burke J.M."/>
            <person name="Salse J."/>
            <person name="Munos S."/>
            <person name="Vincourt P."/>
            <person name="Rieseberg L.H."/>
            <person name="Langlade N.B."/>
        </authorList>
    </citation>
    <scope>NUCLEOTIDE SEQUENCE</scope>
    <source>
        <tissue evidence="9">Leaves</tissue>
    </source>
</reference>
<feature type="transmembrane region" description="Helical" evidence="7">
    <location>
        <begin position="125"/>
        <end position="144"/>
    </location>
</feature>
<name>A0A9K3I007_HELAN</name>
<dbReference type="InterPro" id="IPR036259">
    <property type="entry name" value="MFS_trans_sf"/>
</dbReference>
<keyword evidence="5 7" id="KW-0472">Membrane</keyword>
<comment type="caution">
    <text evidence="9">The sequence shown here is derived from an EMBL/GenBank/DDBJ whole genome shotgun (WGS) entry which is preliminary data.</text>
</comment>
<feature type="transmembrane region" description="Helical" evidence="7">
    <location>
        <begin position="99"/>
        <end position="119"/>
    </location>
</feature>
<evidence type="ECO:0000256" key="8">
    <source>
        <dbReference type="SAM" id="SignalP"/>
    </source>
</evidence>